<dbReference type="GeneID" id="20036165"/>
<keyword evidence="2" id="KW-0472">Membrane</keyword>
<reference evidence="3 4" key="1">
    <citation type="submission" date="2013-02" db="EMBL/GenBank/DDBJ databases">
        <title>The Genome Sequence of Plasmodium inui San Antonio 1.</title>
        <authorList>
            <consortium name="The Broad Institute Genome Sequencing Platform"/>
            <consortium name="The Broad Institute Genome Sequencing Center for Infectious Disease"/>
            <person name="Neafsey D."/>
            <person name="Cheeseman I."/>
            <person name="Volkman S."/>
            <person name="Adams J."/>
            <person name="Walker B."/>
            <person name="Young S.K."/>
            <person name="Zeng Q."/>
            <person name="Gargeya S."/>
            <person name="Fitzgerald M."/>
            <person name="Haas B."/>
            <person name="Abouelleil A."/>
            <person name="Alvarado L."/>
            <person name="Arachchi H.M."/>
            <person name="Berlin A.M."/>
            <person name="Chapman S.B."/>
            <person name="Dewar J."/>
            <person name="Goldberg J."/>
            <person name="Griggs A."/>
            <person name="Gujja S."/>
            <person name="Hansen M."/>
            <person name="Howarth C."/>
            <person name="Imamovic A."/>
            <person name="Larimer J."/>
            <person name="McCowan C."/>
            <person name="Murphy C."/>
            <person name="Neiman D."/>
            <person name="Pearson M."/>
            <person name="Priest M."/>
            <person name="Roberts A."/>
            <person name="Saif S."/>
            <person name="Shea T."/>
            <person name="Sisk P."/>
            <person name="Sykes S."/>
            <person name="Wortman J."/>
            <person name="Nusbaum C."/>
            <person name="Birren B."/>
        </authorList>
    </citation>
    <scope>NUCLEOTIDE SEQUENCE [LARGE SCALE GENOMIC DNA]</scope>
    <source>
        <strain evidence="3 4">San Antonio 1</strain>
    </source>
</reference>
<feature type="region of interest" description="Disordered" evidence="1">
    <location>
        <begin position="365"/>
        <end position="384"/>
    </location>
</feature>
<dbReference type="Proteomes" id="UP000030640">
    <property type="component" value="Unassembled WGS sequence"/>
</dbReference>
<evidence type="ECO:0000256" key="1">
    <source>
        <dbReference type="SAM" id="MobiDB-lite"/>
    </source>
</evidence>
<gene>
    <name evidence="3" type="ORF">C922_00891</name>
</gene>
<feature type="compositionally biased region" description="Polar residues" evidence="1">
    <location>
        <begin position="211"/>
        <end position="220"/>
    </location>
</feature>
<name>W7A9W3_9APIC</name>
<keyword evidence="2" id="KW-1133">Transmembrane helix</keyword>
<evidence type="ECO:0000313" key="4">
    <source>
        <dbReference type="Proteomes" id="UP000030640"/>
    </source>
</evidence>
<feature type="region of interest" description="Disordered" evidence="1">
    <location>
        <begin position="1"/>
        <end position="24"/>
    </location>
</feature>
<feature type="transmembrane region" description="Helical" evidence="2">
    <location>
        <begin position="718"/>
        <end position="739"/>
    </location>
</feature>
<keyword evidence="4" id="KW-1185">Reference proteome</keyword>
<evidence type="ECO:0000313" key="3">
    <source>
        <dbReference type="EMBL" id="EUD68495.1"/>
    </source>
</evidence>
<organism evidence="3 4">
    <name type="scientific">Plasmodium inui San Antonio 1</name>
    <dbReference type="NCBI Taxonomy" id="1237626"/>
    <lineage>
        <taxon>Eukaryota</taxon>
        <taxon>Sar</taxon>
        <taxon>Alveolata</taxon>
        <taxon>Apicomplexa</taxon>
        <taxon>Aconoidasida</taxon>
        <taxon>Haemosporida</taxon>
        <taxon>Plasmodiidae</taxon>
        <taxon>Plasmodium</taxon>
        <taxon>Plasmodium (Plasmodium)</taxon>
    </lineage>
</organism>
<keyword evidence="2" id="KW-0812">Transmembrane</keyword>
<dbReference type="OrthoDB" id="372824at2759"/>
<feature type="transmembrane region" description="Helical" evidence="2">
    <location>
        <begin position="546"/>
        <end position="568"/>
    </location>
</feature>
<proteinExistence type="predicted"/>
<feature type="region of interest" description="Disordered" evidence="1">
    <location>
        <begin position="197"/>
        <end position="221"/>
    </location>
</feature>
<feature type="compositionally biased region" description="Low complexity" evidence="1">
    <location>
        <begin position="343"/>
        <end position="352"/>
    </location>
</feature>
<evidence type="ECO:0000256" key="2">
    <source>
        <dbReference type="SAM" id="Phobius"/>
    </source>
</evidence>
<feature type="compositionally biased region" description="Basic and acidic residues" evidence="1">
    <location>
        <begin position="1"/>
        <end position="11"/>
    </location>
</feature>
<protein>
    <submittedName>
        <fullName evidence="3">Uncharacterized protein</fullName>
    </submittedName>
</protein>
<accession>W7A9W3</accession>
<feature type="transmembrane region" description="Helical" evidence="2">
    <location>
        <begin position="751"/>
        <end position="770"/>
    </location>
</feature>
<feature type="region of interest" description="Disordered" evidence="1">
    <location>
        <begin position="336"/>
        <end position="355"/>
    </location>
</feature>
<dbReference type="AlphaFoldDB" id="W7A9W3"/>
<feature type="region of interest" description="Disordered" evidence="1">
    <location>
        <begin position="389"/>
        <end position="418"/>
    </location>
</feature>
<feature type="region of interest" description="Disordered" evidence="1">
    <location>
        <begin position="171"/>
        <end position="190"/>
    </location>
</feature>
<dbReference type="RefSeq" id="XP_008814725.1">
    <property type="nucleotide sequence ID" value="XM_008816503.1"/>
</dbReference>
<dbReference type="EMBL" id="KI965462">
    <property type="protein sequence ID" value="EUD68495.1"/>
    <property type="molecule type" value="Genomic_DNA"/>
</dbReference>
<dbReference type="VEuPathDB" id="PlasmoDB:C922_00891"/>
<sequence length="833" mass="93486">METENKGKSSNEEMDSSTENLVNQKSIENLTSIDNIKNEKINLEDNNDNYFNYTEDESLVKNEVQSIHNVCTEAHQRNIFSEHNLEDACIDSFQMNLADKDDADDVDNPDNVTNPDKDYTDAEVQMRNQQDILKILEDEDTHLGLGGNPGMGAPITGQHLSLRLDVQSGENLLGNTGDAENGKNDSMAIGGEDAKEGVHKEGDINGEPLSAGSNNHQVASTHEEDQGGGAAAVATAAVAAAAGENPFRDADEGDDQPLSPFHAPKEKAEINIILNKDLLKAKKRNDKSKDRCKDRGKERNKYRNKFFRLFRKKDCPNKVKPQDMSMNEVASLIEGVGERRRSSSTNGSSGRGYIQHNLSGSFNEYNRDPWKGGFKQGGFQEGGFQQRDFQQGSSAGKDVTSGAPIPIRTPTGEIHQEGENQGKEPFFQREDQNIVAPVPKSRTCSIKTDDNLIMDLQNEHIEAIDLEANKGNIGTIDPMATFRSRNTYPPAREQKRSCESITRKIYSLEKIKSFMSNNTFLKDKKSFLQKKKTQLSKELNFFCHHYNVLLCFFLYIICFAFVTSSICYDSWKVHEMELKSENTEKAVHIDIGATTIRRVEKVSKQNGDVTLSIDKEQTMESLIANEICKPVTKEELENFLISLASNNMLKYEQNLIDPTKGKVTDDFLLDGLRNPADVGLLKDDKLVLARKHIFGPTIYNLECKFLAKIRKAGTYHMILLYAILFFLLIPICLLFHILFNNKKEKNVLLLKYISFVLVNLALITMISSLFSVNRAYNIPLCVMNDGSSDICEDGTSIHLIRSSIILLIFSNLFFCKFVNVLRKRSSTLTESLG</sequence>